<dbReference type="AlphaFoldDB" id="A0A0U2SG35"/>
<dbReference type="Gene3D" id="3.40.50.150">
    <property type="entry name" value="Vaccinia Virus protein VP39"/>
    <property type="match status" value="1"/>
</dbReference>
<evidence type="ECO:0000256" key="1">
    <source>
        <dbReference type="ARBA" id="ARBA00006594"/>
    </source>
</evidence>
<evidence type="ECO:0000259" key="7">
    <source>
        <dbReference type="Pfam" id="PF01555"/>
    </source>
</evidence>
<feature type="domain" description="DNA methylase N-4/N-6" evidence="7">
    <location>
        <begin position="66"/>
        <end position="394"/>
    </location>
</feature>
<evidence type="ECO:0000256" key="2">
    <source>
        <dbReference type="ARBA" id="ARBA00011900"/>
    </source>
</evidence>
<dbReference type="RefSeq" id="WP_064497050.1">
    <property type="nucleotide sequence ID" value="NZ_CAXOIG010000025.1"/>
</dbReference>
<dbReference type="InterPro" id="IPR002941">
    <property type="entry name" value="DNA_methylase_N4/N6"/>
</dbReference>
<dbReference type="InterPro" id="IPR002295">
    <property type="entry name" value="N4/N6-MTase_EcoPI_Mod-like"/>
</dbReference>
<keyword evidence="5" id="KW-0949">S-adenosyl-L-methionine</keyword>
<keyword evidence="4" id="KW-0808">Transferase</keyword>
<sequence>MPTLDFKGKQFVYSHHLSVPFRELKVVEDKSLPQQGKAASLDDNLIIHGDNLEALKALLPTHAGKVDCIFIDPPYNTGNEGWCYNDNVRSPLMQEWLKKSANPVDKEDMERHDKWLCMMWPRLTLLRELLADEGSIWMTLDDNEIHRARMLFDEIFGEENFVACCAWEKTYTPKSNGRVISTDHDYVLIYSKTSSFTEHGWNYLAKNEEQVGRYKNPDNDPNGPWRTYPLDVRTEDSERREKYRYEVVLPSGRVVKPAKGRHWALPEAEFIKQRNAGEIYFGKKGDAMPTKKAYYDPNEDKGVIARSWWTYKDVKGNQDAKKTLLDIFGDVETDFLTPKPYQLIQRVLEIATDKDSIILDSFAGSGTTAHAVLEANKNDSGNRKFILIECEEYCDRTTASRVRGVINGYKFKGTQKQELFAEKITWSVFEKKQSKLLEKIAEIEAKHSKDFDKIKKELKDGVLTVTGERKVDEFAPGIGGSFTYCTLGEPIQIESLLTGEAMPSFDALARYVFYTATGQSLETVAKASADGFIGETDLFRIHLFYRPDSEWLRSNEAALNADKVEVIAKNNATKKRTIVFAVAKFMSQKDLTEKRIEFCQLPYAIHRIMGA</sequence>
<proteinExistence type="inferred from homology"/>
<dbReference type="InterPro" id="IPR002052">
    <property type="entry name" value="DNA_methylase_N6_adenine_CS"/>
</dbReference>
<comment type="similarity">
    <text evidence="1">Belongs to the N(4)/N(6)-methyltransferase family.</text>
</comment>
<dbReference type="Pfam" id="PF01555">
    <property type="entry name" value="N6_N4_Mtase"/>
    <property type="match status" value="1"/>
</dbReference>
<comment type="catalytic activity">
    <reaction evidence="6">
        <text>a 2'-deoxyadenosine in DNA + S-adenosyl-L-methionine = an N(6)-methyl-2'-deoxyadenosine in DNA + S-adenosyl-L-homocysteine + H(+)</text>
        <dbReference type="Rhea" id="RHEA:15197"/>
        <dbReference type="Rhea" id="RHEA-COMP:12418"/>
        <dbReference type="Rhea" id="RHEA-COMP:12419"/>
        <dbReference type="ChEBI" id="CHEBI:15378"/>
        <dbReference type="ChEBI" id="CHEBI:57856"/>
        <dbReference type="ChEBI" id="CHEBI:59789"/>
        <dbReference type="ChEBI" id="CHEBI:90615"/>
        <dbReference type="ChEBI" id="CHEBI:90616"/>
        <dbReference type="EC" id="2.1.1.72"/>
    </reaction>
</comment>
<dbReference type="GO" id="GO:0008170">
    <property type="term" value="F:N-methyltransferase activity"/>
    <property type="evidence" value="ECO:0007669"/>
    <property type="project" value="InterPro"/>
</dbReference>
<name>A0A0U2SG35_PROMI</name>
<dbReference type="GO" id="GO:0009007">
    <property type="term" value="F:site-specific DNA-methyltransferase (adenine-specific) activity"/>
    <property type="evidence" value="ECO:0007669"/>
    <property type="project" value="UniProtKB-EC"/>
</dbReference>
<evidence type="ECO:0000256" key="3">
    <source>
        <dbReference type="ARBA" id="ARBA00022603"/>
    </source>
</evidence>
<dbReference type="EMBL" id="KT962845">
    <property type="protein sequence ID" value="ALP69253.1"/>
    <property type="molecule type" value="Genomic_DNA"/>
</dbReference>
<dbReference type="PRINTS" id="PR00506">
    <property type="entry name" value="D21N6MTFRASE"/>
</dbReference>
<evidence type="ECO:0000256" key="6">
    <source>
        <dbReference type="ARBA" id="ARBA00047942"/>
    </source>
</evidence>
<reference evidence="8" key="1">
    <citation type="journal article" date="2016" name="Antimicrob. Agents Chemother.">
        <title>Characterization of SXT/R391 Integrative and Conjugative Elements in Proteus mirabilis Isolates from Food-Producing Animals in China.</title>
        <authorList>
            <person name="Lei C.W."/>
            <person name="Zhang A.Y."/>
            <person name="Wang H.N."/>
            <person name="Liu B.H."/>
            <person name="Yang L.Q."/>
            <person name="Yang Y.Q."/>
        </authorList>
    </citation>
    <scope>NUCLEOTIDE SEQUENCE</scope>
    <source>
        <strain evidence="8">PM13C04</strain>
    </source>
</reference>
<dbReference type="GO" id="GO:0003677">
    <property type="term" value="F:DNA binding"/>
    <property type="evidence" value="ECO:0007669"/>
    <property type="project" value="InterPro"/>
</dbReference>
<dbReference type="InterPro" id="IPR029063">
    <property type="entry name" value="SAM-dependent_MTases_sf"/>
</dbReference>
<dbReference type="SUPFAM" id="SSF53335">
    <property type="entry name" value="S-adenosyl-L-methionine-dependent methyltransferases"/>
    <property type="match status" value="1"/>
</dbReference>
<dbReference type="GO" id="GO:0032259">
    <property type="term" value="P:methylation"/>
    <property type="evidence" value="ECO:0007669"/>
    <property type="project" value="UniProtKB-KW"/>
</dbReference>
<accession>A0A0U2SG35</accession>
<protein>
    <recommendedName>
        <fullName evidence="2">site-specific DNA-methyltransferase (adenine-specific)</fullName>
        <ecNumber evidence="2">2.1.1.72</ecNumber>
    </recommendedName>
</protein>
<evidence type="ECO:0000256" key="5">
    <source>
        <dbReference type="ARBA" id="ARBA00022691"/>
    </source>
</evidence>
<evidence type="ECO:0000313" key="8">
    <source>
        <dbReference type="EMBL" id="ALP69253.1"/>
    </source>
</evidence>
<dbReference type="EC" id="2.1.1.72" evidence="2"/>
<dbReference type="PROSITE" id="PS00092">
    <property type="entry name" value="N6_MTASE"/>
    <property type="match status" value="1"/>
</dbReference>
<evidence type="ECO:0000256" key="4">
    <source>
        <dbReference type="ARBA" id="ARBA00022679"/>
    </source>
</evidence>
<keyword evidence="3" id="KW-0489">Methyltransferase</keyword>
<organism evidence="8">
    <name type="scientific">Proteus mirabilis</name>
    <dbReference type="NCBI Taxonomy" id="584"/>
    <lineage>
        <taxon>Bacteria</taxon>
        <taxon>Pseudomonadati</taxon>
        <taxon>Pseudomonadota</taxon>
        <taxon>Gammaproteobacteria</taxon>
        <taxon>Enterobacterales</taxon>
        <taxon>Morganellaceae</taxon>
        <taxon>Proteus</taxon>
    </lineage>
</organism>